<evidence type="ECO:0000313" key="8">
    <source>
        <dbReference type="WBParaSite" id="SSLN_0000875401-mRNA-1"/>
    </source>
</evidence>
<dbReference type="PANTHER" id="PTHR12916">
    <property type="entry name" value="CYTOCHROME C OXIDASE POLYPEPTIDE VIC-2"/>
    <property type="match status" value="1"/>
</dbReference>
<dbReference type="CDD" id="cd00054">
    <property type="entry name" value="EGF_CA"/>
    <property type="match status" value="2"/>
</dbReference>
<dbReference type="FunFam" id="2.10.25.10:FF:000012">
    <property type="entry name" value="Delta-like protein"/>
    <property type="match status" value="1"/>
</dbReference>
<reference evidence="8" key="1">
    <citation type="submission" date="2016-06" db="UniProtKB">
        <authorList>
            <consortium name="WormBaseParasite"/>
        </authorList>
    </citation>
    <scope>IDENTIFICATION</scope>
</reference>
<dbReference type="PANTHER" id="PTHR12916:SF4">
    <property type="entry name" value="UNINFLATABLE, ISOFORM C"/>
    <property type="match status" value="1"/>
</dbReference>
<dbReference type="Gene3D" id="2.10.25.10">
    <property type="entry name" value="Laminin"/>
    <property type="match status" value="2"/>
</dbReference>
<dbReference type="WBParaSite" id="SSLN_0000875401-mRNA-1">
    <property type="protein sequence ID" value="SSLN_0000875401-mRNA-1"/>
    <property type="gene ID" value="SSLN_0000875401"/>
</dbReference>
<dbReference type="PROSITE" id="PS50026">
    <property type="entry name" value="EGF_3"/>
    <property type="match status" value="2"/>
</dbReference>
<keyword evidence="5" id="KW-0325">Glycoprotein</keyword>
<keyword evidence="3" id="KW-0677">Repeat</keyword>
<evidence type="ECO:0000256" key="4">
    <source>
        <dbReference type="ARBA" id="ARBA00023157"/>
    </source>
</evidence>
<evidence type="ECO:0000256" key="2">
    <source>
        <dbReference type="ARBA" id="ARBA00022729"/>
    </source>
</evidence>
<organism evidence="8">
    <name type="scientific">Schistocephalus solidus</name>
    <name type="common">Tapeworm</name>
    <dbReference type="NCBI Taxonomy" id="70667"/>
    <lineage>
        <taxon>Eukaryota</taxon>
        <taxon>Metazoa</taxon>
        <taxon>Spiralia</taxon>
        <taxon>Lophotrochozoa</taxon>
        <taxon>Platyhelminthes</taxon>
        <taxon>Cestoda</taxon>
        <taxon>Eucestoda</taxon>
        <taxon>Diphyllobothriidea</taxon>
        <taxon>Diphyllobothriidae</taxon>
        <taxon>Schistocephalus</taxon>
    </lineage>
</organism>
<dbReference type="PROSITE" id="PS00022">
    <property type="entry name" value="EGF_1"/>
    <property type="match status" value="1"/>
</dbReference>
<keyword evidence="4 6" id="KW-1015">Disulfide bond</keyword>
<protein>
    <submittedName>
        <fullName evidence="8">Crumbs homolog 1</fullName>
    </submittedName>
</protein>
<evidence type="ECO:0000256" key="1">
    <source>
        <dbReference type="ARBA" id="ARBA00022536"/>
    </source>
</evidence>
<dbReference type="SUPFAM" id="SSF57196">
    <property type="entry name" value="EGF/Laminin"/>
    <property type="match status" value="2"/>
</dbReference>
<dbReference type="InterPro" id="IPR000742">
    <property type="entry name" value="EGF"/>
</dbReference>
<proteinExistence type="predicted"/>
<name>A0A183SW23_SCHSO</name>
<dbReference type="Pfam" id="PF00008">
    <property type="entry name" value="EGF"/>
    <property type="match status" value="2"/>
</dbReference>
<dbReference type="FunFam" id="2.10.25.10:FF:000255">
    <property type="entry name" value="Sushi, nidogen and EGF-like domains 1"/>
    <property type="match status" value="1"/>
</dbReference>
<feature type="domain" description="EGF-like" evidence="7">
    <location>
        <begin position="24"/>
        <end position="61"/>
    </location>
</feature>
<evidence type="ECO:0000256" key="5">
    <source>
        <dbReference type="ARBA" id="ARBA00023180"/>
    </source>
</evidence>
<feature type="domain" description="EGF-like" evidence="7">
    <location>
        <begin position="63"/>
        <end position="100"/>
    </location>
</feature>
<keyword evidence="2" id="KW-0732">Signal</keyword>
<dbReference type="SMART" id="SM00181">
    <property type="entry name" value="EGF"/>
    <property type="match status" value="2"/>
</dbReference>
<evidence type="ECO:0000256" key="6">
    <source>
        <dbReference type="PROSITE-ProRule" id="PRU00076"/>
    </source>
</evidence>
<evidence type="ECO:0000256" key="3">
    <source>
        <dbReference type="ARBA" id="ARBA00022737"/>
    </source>
</evidence>
<comment type="caution">
    <text evidence="6">Lacks conserved residue(s) required for the propagation of feature annotation.</text>
</comment>
<keyword evidence="1 6" id="KW-0245">EGF-like domain</keyword>
<dbReference type="AlphaFoldDB" id="A0A183SW23"/>
<accession>A0A183SW23</accession>
<feature type="disulfide bond" evidence="6">
    <location>
        <begin position="51"/>
        <end position="60"/>
    </location>
</feature>
<dbReference type="GO" id="GO:0005112">
    <property type="term" value="F:Notch binding"/>
    <property type="evidence" value="ECO:0007669"/>
    <property type="project" value="TreeGrafter"/>
</dbReference>
<dbReference type="GO" id="GO:0007219">
    <property type="term" value="P:Notch signaling pathway"/>
    <property type="evidence" value="ECO:0007669"/>
    <property type="project" value="TreeGrafter"/>
</dbReference>
<evidence type="ECO:0000259" key="7">
    <source>
        <dbReference type="PROSITE" id="PS50026"/>
    </source>
</evidence>
<sequence>LPARDAAGYAGFTLRSTDLSLQSELLSCRSNPCKNGATCTDLDSGGYYCSCTDRWGGQNCTEEALTCDHQPCLNGGYCTELPNRQYKCDCRPGFVGTSGGLALLLAESHFIGSLSKLTAALSNFDRNVVRK</sequence>